<accession>A0AAP9DDE4</accession>
<protein>
    <recommendedName>
        <fullName evidence="2">Luciferase-like monooxygenase</fullName>
    </recommendedName>
</protein>
<dbReference type="RefSeq" id="WP_142489615.1">
    <property type="nucleotide sequence ID" value="NZ_CP035382.1"/>
</dbReference>
<gene>
    <name evidence="4" type="ORF">ES815_21430</name>
</gene>
<dbReference type="AlphaFoldDB" id="A0AAP9DDE4"/>
<organism evidence="4 5">
    <name type="scientific">Leclercia adecarboxylata</name>
    <dbReference type="NCBI Taxonomy" id="83655"/>
    <lineage>
        <taxon>Bacteria</taxon>
        <taxon>Pseudomonadati</taxon>
        <taxon>Pseudomonadota</taxon>
        <taxon>Gammaproteobacteria</taxon>
        <taxon>Enterobacterales</taxon>
        <taxon>Enterobacteriaceae</taxon>
        <taxon>Leclercia</taxon>
    </lineage>
</organism>
<dbReference type="SUPFAM" id="SSF51679">
    <property type="entry name" value="Bacterial luciferase-like"/>
    <property type="match status" value="1"/>
</dbReference>
<evidence type="ECO:0000313" key="5">
    <source>
        <dbReference type="Proteomes" id="UP000317812"/>
    </source>
</evidence>
<dbReference type="Pfam" id="PF00296">
    <property type="entry name" value="Bac_luciferase"/>
    <property type="match status" value="1"/>
</dbReference>
<evidence type="ECO:0000256" key="1">
    <source>
        <dbReference type="ARBA" id="ARBA00007789"/>
    </source>
</evidence>
<dbReference type="GO" id="GO:0016705">
    <property type="term" value="F:oxidoreductase activity, acting on paired donors, with incorporation or reduction of molecular oxygen"/>
    <property type="evidence" value="ECO:0007669"/>
    <property type="project" value="InterPro"/>
</dbReference>
<proteinExistence type="predicted"/>
<dbReference type="FunFam" id="3.20.20.30:FF:000002">
    <property type="entry name" value="LLM class flavin-dependent oxidoreductase"/>
    <property type="match status" value="1"/>
</dbReference>
<dbReference type="Gene3D" id="3.20.20.30">
    <property type="entry name" value="Luciferase-like domain"/>
    <property type="match status" value="1"/>
</dbReference>
<dbReference type="InterPro" id="IPR036661">
    <property type="entry name" value="Luciferase-like_sf"/>
</dbReference>
<dbReference type="PANTHER" id="PTHR30137:SF6">
    <property type="entry name" value="LUCIFERASE-LIKE MONOOXYGENASE"/>
    <property type="match status" value="1"/>
</dbReference>
<dbReference type="GO" id="GO:0005829">
    <property type="term" value="C:cytosol"/>
    <property type="evidence" value="ECO:0007669"/>
    <property type="project" value="TreeGrafter"/>
</dbReference>
<dbReference type="Proteomes" id="UP000317812">
    <property type="component" value="Chromosome"/>
</dbReference>
<reference evidence="4 5" key="1">
    <citation type="submission" date="2019-01" db="EMBL/GenBank/DDBJ databases">
        <title>Florfenicol resistance in Enterobacteriaceae and whole-genome sequence analysis of florfenicol-resistant Leclercia adecarboxylata strain R25.</title>
        <authorList>
            <person name="Bao Q."/>
            <person name="Ying Y."/>
        </authorList>
    </citation>
    <scope>NUCLEOTIDE SEQUENCE [LARGE SCALE GENOMIC DNA]</scope>
    <source>
        <strain evidence="4 5">R25</strain>
    </source>
</reference>
<dbReference type="InterPro" id="IPR050766">
    <property type="entry name" value="Bact_Lucif_Oxidored"/>
</dbReference>
<evidence type="ECO:0000259" key="3">
    <source>
        <dbReference type="Pfam" id="PF00296"/>
    </source>
</evidence>
<dbReference type="NCBIfam" id="TIGR03558">
    <property type="entry name" value="oxido_grp_1"/>
    <property type="match status" value="1"/>
</dbReference>
<name>A0AAP9DDE4_9ENTR</name>
<evidence type="ECO:0000256" key="2">
    <source>
        <dbReference type="ARBA" id="ARBA00074555"/>
    </source>
</evidence>
<comment type="similarity">
    <text evidence="1">To bacterial alkanal monooxygenase alpha and beta chains.</text>
</comment>
<dbReference type="InterPro" id="IPR019949">
    <property type="entry name" value="CmoO-like"/>
</dbReference>
<feature type="domain" description="Luciferase-like" evidence="3">
    <location>
        <begin position="25"/>
        <end position="326"/>
    </location>
</feature>
<dbReference type="InterPro" id="IPR011251">
    <property type="entry name" value="Luciferase-like_dom"/>
</dbReference>
<dbReference type="CDD" id="cd00347">
    <property type="entry name" value="Flavin_utilizing_monoxygenases"/>
    <property type="match status" value="1"/>
</dbReference>
<dbReference type="EMBL" id="CP035382">
    <property type="protein sequence ID" value="QDK20736.1"/>
    <property type="molecule type" value="Genomic_DNA"/>
</dbReference>
<evidence type="ECO:0000313" key="4">
    <source>
        <dbReference type="EMBL" id="QDK20736.1"/>
    </source>
</evidence>
<dbReference type="PANTHER" id="PTHR30137">
    <property type="entry name" value="LUCIFERASE-LIKE MONOOXYGENASE"/>
    <property type="match status" value="1"/>
</dbReference>
<sequence length="361" mass="39381">MNQVIFGTRRGGAPVPLSVLDFAMAGKGVTAHEALSGSIRLARLADKRGFTRYWLAEHHAMPGVTTPSPPLLLARLIGETTHIRLGAGGMMLPNFPPLVVAEQFGLLASLAPGRIDLGVGRAPGTDMATASALRRGDVGADSFPKQLDELMHFLKGDFPKGHPWQKAGVYAVPGPLQDKENGVPGAYQRPPVWLLGSSDYSARLAAQMGYPFAFAAHLADQNVMMAIKVYRQNFRPSANLDRPYVIASFGVMAADDESEARRQAWAYSHAMMRMSTGRSFIVPTPQEAENYGYSSGELQLIKMWNAKIMSGTGNQVVDQLAVWQQRIDADEIMLLNLGHSQEAIYRSTELIADVYEMPVNL</sequence>